<evidence type="ECO:0000256" key="11">
    <source>
        <dbReference type="SAM" id="Phobius"/>
    </source>
</evidence>
<organism evidence="13 14">
    <name type="scientific">Mesotoga infera</name>
    <dbReference type="NCBI Taxonomy" id="1236046"/>
    <lineage>
        <taxon>Bacteria</taxon>
        <taxon>Thermotogati</taxon>
        <taxon>Thermotogota</taxon>
        <taxon>Thermotogae</taxon>
        <taxon>Kosmotogales</taxon>
        <taxon>Kosmotogaceae</taxon>
        <taxon>Mesotoga</taxon>
    </lineage>
</organism>
<accession>A0A117LT48</accession>
<gene>
    <name evidence="13" type="ORF">XD86_1368</name>
</gene>
<evidence type="ECO:0000313" key="14">
    <source>
        <dbReference type="Proteomes" id="UP000054260"/>
    </source>
</evidence>
<name>A0A117LT48_9BACT</name>
<keyword evidence="3 11" id="KW-0812">Transmembrane</keyword>
<dbReference type="GO" id="GO:0046872">
    <property type="term" value="F:metal ion binding"/>
    <property type="evidence" value="ECO:0007669"/>
    <property type="project" value="UniProtKB-KW"/>
</dbReference>
<dbReference type="Pfam" id="PF01435">
    <property type="entry name" value="Peptidase_M48"/>
    <property type="match status" value="1"/>
</dbReference>
<dbReference type="GO" id="GO:0004222">
    <property type="term" value="F:metalloendopeptidase activity"/>
    <property type="evidence" value="ECO:0007669"/>
    <property type="project" value="InterPro"/>
</dbReference>
<dbReference type="GO" id="GO:0006508">
    <property type="term" value="P:proteolysis"/>
    <property type="evidence" value="ECO:0007669"/>
    <property type="project" value="UniProtKB-KW"/>
</dbReference>
<keyword evidence="9 11" id="KW-0472">Membrane</keyword>
<protein>
    <submittedName>
        <fullName evidence="13">Protease HtpX-like protein</fullName>
    </submittedName>
</protein>
<comment type="cofactor">
    <cofactor evidence="10">
        <name>Zn(2+)</name>
        <dbReference type="ChEBI" id="CHEBI:29105"/>
    </cofactor>
    <text evidence="10">Binds 1 zinc ion per subunit.</text>
</comment>
<evidence type="ECO:0000256" key="10">
    <source>
        <dbReference type="RuleBase" id="RU003983"/>
    </source>
</evidence>
<keyword evidence="2 10" id="KW-0645">Protease</keyword>
<dbReference type="PANTHER" id="PTHR43221">
    <property type="entry name" value="PROTEASE HTPX"/>
    <property type="match status" value="1"/>
</dbReference>
<keyword evidence="5 10" id="KW-0378">Hydrolase</keyword>
<keyword evidence="8 10" id="KW-0482">Metalloprotease</keyword>
<proteinExistence type="inferred from homology"/>
<dbReference type="AlphaFoldDB" id="A0A117LT48"/>
<evidence type="ECO:0000256" key="9">
    <source>
        <dbReference type="ARBA" id="ARBA00023136"/>
    </source>
</evidence>
<evidence type="ECO:0000256" key="8">
    <source>
        <dbReference type="ARBA" id="ARBA00023049"/>
    </source>
</evidence>
<evidence type="ECO:0000259" key="12">
    <source>
        <dbReference type="Pfam" id="PF01435"/>
    </source>
</evidence>
<feature type="transmembrane region" description="Helical" evidence="11">
    <location>
        <begin position="6"/>
        <end position="26"/>
    </location>
</feature>
<sequence length="172" mass="18637">MTLISALLGAVVIVQLLAFRALITYLRFGAIGAATKSRRSSKKNDNSALAVIVFLAVVAGLGALFSFIGRLSLLAVSRTREYFADARAVELTRNPSGLASALRKIVTSSAKLQTANVATAHLFISDPLKRKINNKTSFFASLWSTHPPIAMRISILENRTLTEIEAELSDYI</sequence>
<dbReference type="PATRIC" id="fig|1236046.6.peg.488"/>
<dbReference type="PANTHER" id="PTHR43221:SF2">
    <property type="entry name" value="PROTEASE HTPX HOMOLOG"/>
    <property type="match status" value="1"/>
</dbReference>
<evidence type="ECO:0000256" key="4">
    <source>
        <dbReference type="ARBA" id="ARBA00022723"/>
    </source>
</evidence>
<keyword evidence="6 10" id="KW-0862">Zinc</keyword>
<keyword evidence="4" id="KW-0479">Metal-binding</keyword>
<evidence type="ECO:0000313" key="13">
    <source>
        <dbReference type="EMBL" id="KUK66022.1"/>
    </source>
</evidence>
<dbReference type="InterPro" id="IPR001915">
    <property type="entry name" value="Peptidase_M48"/>
</dbReference>
<dbReference type="Proteomes" id="UP000054260">
    <property type="component" value="Unassembled WGS sequence"/>
</dbReference>
<evidence type="ECO:0000256" key="7">
    <source>
        <dbReference type="ARBA" id="ARBA00022989"/>
    </source>
</evidence>
<keyword evidence="1" id="KW-1003">Cell membrane</keyword>
<feature type="domain" description="Peptidase M48" evidence="12">
    <location>
        <begin position="22"/>
        <end position="159"/>
    </location>
</feature>
<evidence type="ECO:0000256" key="6">
    <source>
        <dbReference type="ARBA" id="ARBA00022833"/>
    </source>
</evidence>
<evidence type="ECO:0000256" key="2">
    <source>
        <dbReference type="ARBA" id="ARBA00022670"/>
    </source>
</evidence>
<dbReference type="EMBL" id="LGGH01000266">
    <property type="protein sequence ID" value="KUK66022.1"/>
    <property type="molecule type" value="Genomic_DNA"/>
</dbReference>
<keyword evidence="7 11" id="KW-1133">Transmembrane helix</keyword>
<comment type="similarity">
    <text evidence="10">Belongs to the peptidase M48 family.</text>
</comment>
<evidence type="ECO:0000256" key="1">
    <source>
        <dbReference type="ARBA" id="ARBA00022475"/>
    </source>
</evidence>
<evidence type="ECO:0000256" key="3">
    <source>
        <dbReference type="ARBA" id="ARBA00022692"/>
    </source>
</evidence>
<evidence type="ECO:0000256" key="5">
    <source>
        <dbReference type="ARBA" id="ARBA00022801"/>
    </source>
</evidence>
<feature type="transmembrane region" description="Helical" evidence="11">
    <location>
        <begin position="47"/>
        <end position="68"/>
    </location>
</feature>
<dbReference type="InterPro" id="IPR050083">
    <property type="entry name" value="HtpX_protease"/>
</dbReference>
<comment type="caution">
    <text evidence="13">The sequence shown here is derived from an EMBL/GenBank/DDBJ whole genome shotgun (WGS) entry which is preliminary data.</text>
</comment>
<reference evidence="14" key="1">
    <citation type="journal article" date="2015" name="MBio">
        <title>Genome-Resolved Metagenomic Analysis Reveals Roles for Candidate Phyla and Other Microbial Community Members in Biogeochemical Transformations in Oil Reservoirs.</title>
        <authorList>
            <person name="Hu P."/>
            <person name="Tom L."/>
            <person name="Singh A."/>
            <person name="Thomas B.C."/>
            <person name="Baker B.J."/>
            <person name="Piceno Y.M."/>
            <person name="Andersen G.L."/>
            <person name="Banfield J.F."/>
        </authorList>
    </citation>
    <scope>NUCLEOTIDE SEQUENCE [LARGE SCALE GENOMIC DNA]</scope>
</reference>